<evidence type="ECO:0000313" key="1">
    <source>
        <dbReference type="EMBL" id="AIB13208.1"/>
    </source>
</evidence>
<organism evidence="1 2">
    <name type="scientific">Azospirillum argentinense</name>
    <dbReference type="NCBI Taxonomy" id="2970906"/>
    <lineage>
        <taxon>Bacteria</taxon>
        <taxon>Pseudomonadati</taxon>
        <taxon>Pseudomonadota</taxon>
        <taxon>Alphaproteobacteria</taxon>
        <taxon>Rhodospirillales</taxon>
        <taxon>Azospirillaceae</taxon>
        <taxon>Azospirillum</taxon>
    </lineage>
</organism>
<gene>
    <name evidence="1" type="ORF">ABAZ39_14690</name>
</gene>
<dbReference type="KEGG" id="abq:ABAZ39_14690"/>
<evidence type="ECO:0008006" key="3">
    <source>
        <dbReference type="Google" id="ProtNLM"/>
    </source>
</evidence>
<geneLocation type="plasmid" evidence="1 2">
    <name>AbAZ39_p1</name>
</geneLocation>
<name>A0A060DPV1_9PROT</name>
<protein>
    <recommendedName>
        <fullName evidence="3">DUF433 domain-containing protein</fullName>
    </recommendedName>
</protein>
<sequence length="238" mass="26983">MGNLDSTLLEQGIYSLPQASRLVGVPLPKVRRWMKGGVVRRRGETDLVLEPLWCPRLPAMDGQVALSFLDLMELRLVHLLIDQHDMRLPKVRECIYGWRRFADRYPYPLINRKVDLFTAGSSLKARLHGEDGIFDLTTMQYVMGEILRLRELDLDYDGRDLPTCWWPRGRDGLIVVDPHVEFGDPVTREGHVPTRAIAVAVGAEGSEARVARMYRIEEHAVRAAVEFEKGLRAGKAAA</sequence>
<dbReference type="Proteomes" id="UP000027186">
    <property type="component" value="Plasmid AbAZ39_p1"/>
</dbReference>
<accession>A0A060DPV1</accession>
<dbReference type="EMBL" id="CP007794">
    <property type="protein sequence ID" value="AIB13208.1"/>
    <property type="molecule type" value="Genomic_DNA"/>
</dbReference>
<dbReference type="AlphaFoldDB" id="A0A060DPV1"/>
<proteinExistence type="predicted"/>
<reference evidence="1 2" key="1">
    <citation type="journal article" date="2014" name="Genome Announc.">
        <title>Complete Genome Sequence of the Model Rhizosphere Strain Azospirillum brasilense Az39, Successfully Applied in Agriculture.</title>
        <authorList>
            <person name="Rivera D."/>
            <person name="Revale S."/>
            <person name="Molina R."/>
            <person name="Gualpa J."/>
            <person name="Puente M."/>
            <person name="Maroniche G."/>
            <person name="Paris G."/>
            <person name="Baker D."/>
            <person name="Clavijo B."/>
            <person name="McLay K."/>
            <person name="Spaepen S."/>
            <person name="Perticari A."/>
            <person name="Vazquez M."/>
            <person name="Wisniewski-Dye F."/>
            <person name="Watkins C."/>
            <person name="Martinez-Abarca F."/>
            <person name="Vanderleyden J."/>
            <person name="Cassan F."/>
        </authorList>
    </citation>
    <scope>NUCLEOTIDE SEQUENCE [LARGE SCALE GENOMIC DNA]</scope>
    <source>
        <strain evidence="1 2">Az39</strain>
        <plasmid evidence="1">AbAZ39_p1</plasmid>
    </source>
</reference>
<evidence type="ECO:0000313" key="2">
    <source>
        <dbReference type="Proteomes" id="UP000027186"/>
    </source>
</evidence>
<keyword evidence="1" id="KW-0614">Plasmid</keyword>